<dbReference type="SUPFAM" id="SSF56487">
    <property type="entry name" value="SRCR-like"/>
    <property type="match status" value="1"/>
</dbReference>
<dbReference type="FunFam" id="3.10.250.10:FF:000011">
    <property type="entry name" value="Scavenger receptor class A member 5"/>
    <property type="match status" value="1"/>
</dbReference>
<dbReference type="PRINTS" id="PR00258">
    <property type="entry name" value="SPERACTRCPTR"/>
</dbReference>
<comment type="caution">
    <text evidence="3">Lacks conserved residue(s) required for the propagation of feature annotation.</text>
</comment>
<evidence type="ECO:0000259" key="5">
    <source>
        <dbReference type="PROSITE" id="PS50287"/>
    </source>
</evidence>
<dbReference type="PROSITE" id="PS50287">
    <property type="entry name" value="SRCR_2"/>
    <property type="match status" value="1"/>
</dbReference>
<sequence length="182" mass="20138">MTQLHLVCATFLIVICDVKATIHQAMLLQAICGYFDLQATLLPRIETCSILGNCLQHQSNHRLQAIELPACFDGEVRLVGGSNGFEGRVEVCSSRSWGTVCDDYWDTNDATVVCRQLGYDDAATPYFGAYFGQGTGSIVMDDVRCTGDESNLIDCPHETNHNCVHSDDAGVRCKQWRIWARA</sequence>
<dbReference type="STRING" id="400682.A0A1X7V8L0"/>
<dbReference type="Pfam" id="PF00530">
    <property type="entry name" value="SRCR"/>
    <property type="match status" value="1"/>
</dbReference>
<feature type="signal peptide" evidence="4">
    <location>
        <begin position="1"/>
        <end position="20"/>
    </location>
</feature>
<evidence type="ECO:0000256" key="1">
    <source>
        <dbReference type="ARBA" id="ARBA00023157"/>
    </source>
</evidence>
<protein>
    <recommendedName>
        <fullName evidence="5">SRCR domain-containing protein</fullName>
    </recommendedName>
</protein>
<feature type="chain" id="PRO_5013253962" description="SRCR domain-containing protein" evidence="4">
    <location>
        <begin position="21"/>
        <end position="182"/>
    </location>
</feature>
<dbReference type="InterPro" id="IPR001190">
    <property type="entry name" value="SRCR"/>
</dbReference>
<dbReference type="eggNOG" id="ENOG502QU48">
    <property type="taxonomic scope" value="Eukaryota"/>
</dbReference>
<dbReference type="AlphaFoldDB" id="A0A1X7V8L0"/>
<keyword evidence="4" id="KW-0732">Signal</keyword>
<name>A0A1X7V8L0_AMPQE</name>
<evidence type="ECO:0000256" key="2">
    <source>
        <dbReference type="ARBA" id="ARBA00023180"/>
    </source>
</evidence>
<dbReference type="PANTHER" id="PTHR48071:SF18">
    <property type="entry name" value="DELETED IN MALIGNANT BRAIN TUMORS 1 PROTEIN-RELATED"/>
    <property type="match status" value="1"/>
</dbReference>
<feature type="domain" description="SRCR" evidence="5">
    <location>
        <begin position="76"/>
        <end position="174"/>
    </location>
</feature>
<dbReference type="InterPro" id="IPR036772">
    <property type="entry name" value="SRCR-like_dom_sf"/>
</dbReference>
<dbReference type="GO" id="GO:0016020">
    <property type="term" value="C:membrane"/>
    <property type="evidence" value="ECO:0007669"/>
    <property type="project" value="InterPro"/>
</dbReference>
<keyword evidence="1 3" id="KW-1015">Disulfide bond</keyword>
<evidence type="ECO:0000313" key="6">
    <source>
        <dbReference type="EnsemblMetazoa" id="Aqu2.1.36630_001"/>
    </source>
</evidence>
<dbReference type="EnsemblMetazoa" id="Aqu2.1.36630_001">
    <property type="protein sequence ID" value="Aqu2.1.36630_001"/>
    <property type="gene ID" value="Aqu2.1.36630"/>
</dbReference>
<accession>A0A1X7V8L0</accession>
<dbReference type="PANTHER" id="PTHR48071">
    <property type="entry name" value="SRCR DOMAIN-CONTAINING PROTEIN"/>
    <property type="match status" value="1"/>
</dbReference>
<dbReference type="InParanoid" id="A0A1X7V8L0"/>
<feature type="disulfide bond" evidence="3">
    <location>
        <begin position="145"/>
        <end position="155"/>
    </location>
</feature>
<organism evidence="6">
    <name type="scientific">Amphimedon queenslandica</name>
    <name type="common">Sponge</name>
    <dbReference type="NCBI Taxonomy" id="400682"/>
    <lineage>
        <taxon>Eukaryota</taxon>
        <taxon>Metazoa</taxon>
        <taxon>Porifera</taxon>
        <taxon>Demospongiae</taxon>
        <taxon>Heteroscleromorpha</taxon>
        <taxon>Haplosclerida</taxon>
        <taxon>Niphatidae</taxon>
        <taxon>Amphimedon</taxon>
    </lineage>
</organism>
<dbReference type="SMART" id="SM00202">
    <property type="entry name" value="SR"/>
    <property type="match status" value="1"/>
</dbReference>
<proteinExistence type="predicted"/>
<dbReference type="PROSITE" id="PS00420">
    <property type="entry name" value="SRCR_1"/>
    <property type="match status" value="1"/>
</dbReference>
<evidence type="ECO:0000256" key="4">
    <source>
        <dbReference type="SAM" id="SignalP"/>
    </source>
</evidence>
<keyword evidence="2" id="KW-0325">Glycoprotein</keyword>
<evidence type="ECO:0000256" key="3">
    <source>
        <dbReference type="PROSITE-ProRule" id="PRU00196"/>
    </source>
</evidence>
<reference evidence="6" key="1">
    <citation type="submission" date="2017-05" db="UniProtKB">
        <authorList>
            <consortium name="EnsemblMetazoa"/>
        </authorList>
    </citation>
    <scope>IDENTIFICATION</scope>
</reference>
<dbReference type="Gene3D" id="3.10.250.10">
    <property type="entry name" value="SRCR-like domain"/>
    <property type="match status" value="1"/>
</dbReference>
<dbReference type="OrthoDB" id="536948at2759"/>